<dbReference type="InterPro" id="IPR004929">
    <property type="entry name" value="I-spanin"/>
</dbReference>
<dbReference type="Proteomes" id="UP000277236">
    <property type="component" value="Unassembled WGS sequence"/>
</dbReference>
<dbReference type="GO" id="GO:0044659">
    <property type="term" value="P:viral release from host cell by cytolysis"/>
    <property type="evidence" value="ECO:0007669"/>
    <property type="project" value="InterPro"/>
</dbReference>
<dbReference type="AlphaFoldDB" id="A0A3M4M4N6"/>
<sequence>MTIGLRHILVFLLLAGLVGLACYLADELDATRLKLTGTQEQLSTANEELEAAREAARKTAVMLDARNQVDNERTEALNHARTKNRALQLDVNQLNKRLLVKATCVVPNAADSGAASLADAGTAELSADARPDYFTLRDELALTREMILGQQDYIRRVVFGTSATEKTLKRMEVTQ</sequence>
<gene>
    <name evidence="2" type="ORF">ALQ04_04289</name>
</gene>
<dbReference type="EMBL" id="RBRE01000025">
    <property type="protein sequence ID" value="RMQ48772.1"/>
    <property type="molecule type" value="Genomic_DNA"/>
</dbReference>
<keyword evidence="1" id="KW-0175">Coiled coil</keyword>
<evidence type="ECO:0000313" key="3">
    <source>
        <dbReference type="Proteomes" id="UP000277236"/>
    </source>
</evidence>
<protein>
    <submittedName>
        <fullName evidence="2">Bacteriophage lysis protein</fullName>
    </submittedName>
</protein>
<dbReference type="Pfam" id="PF03245">
    <property type="entry name" value="Phage_lysis"/>
    <property type="match status" value="1"/>
</dbReference>
<dbReference type="PROSITE" id="PS51257">
    <property type="entry name" value="PROKAR_LIPOPROTEIN"/>
    <property type="match status" value="1"/>
</dbReference>
<proteinExistence type="predicted"/>
<feature type="coiled-coil region" evidence="1">
    <location>
        <begin position="28"/>
        <end position="97"/>
    </location>
</feature>
<organism evidence="2 3">
    <name type="scientific">Pseudomonas cichorii</name>
    <dbReference type="NCBI Taxonomy" id="36746"/>
    <lineage>
        <taxon>Bacteria</taxon>
        <taxon>Pseudomonadati</taxon>
        <taxon>Pseudomonadota</taxon>
        <taxon>Gammaproteobacteria</taxon>
        <taxon>Pseudomonadales</taxon>
        <taxon>Pseudomonadaceae</taxon>
        <taxon>Pseudomonas</taxon>
    </lineage>
</organism>
<reference evidence="2 3" key="1">
    <citation type="submission" date="2018-08" db="EMBL/GenBank/DDBJ databases">
        <title>Recombination of ecologically and evolutionarily significant loci maintains genetic cohesion in the Pseudomonas syringae species complex.</title>
        <authorList>
            <person name="Dillon M."/>
            <person name="Thakur S."/>
            <person name="Almeida R.N.D."/>
            <person name="Weir B.S."/>
            <person name="Guttman D.S."/>
        </authorList>
    </citation>
    <scope>NUCLEOTIDE SEQUENCE [LARGE SCALE GENOMIC DNA]</scope>
    <source>
        <strain evidence="2 3">ICMP 3353</strain>
    </source>
</reference>
<dbReference type="OrthoDB" id="6466046at2"/>
<comment type="caution">
    <text evidence="2">The sequence shown here is derived from an EMBL/GenBank/DDBJ whole genome shotgun (WGS) entry which is preliminary data.</text>
</comment>
<evidence type="ECO:0000256" key="1">
    <source>
        <dbReference type="SAM" id="Coils"/>
    </source>
</evidence>
<name>A0A3M4M4N6_PSECI</name>
<evidence type="ECO:0000313" key="2">
    <source>
        <dbReference type="EMBL" id="RMQ48772.1"/>
    </source>
</evidence>
<dbReference type="RefSeq" id="WP_095068236.1">
    <property type="nucleotide sequence ID" value="NZ_RBRE01000025.1"/>
</dbReference>
<accession>A0A3M4M4N6</accession>